<dbReference type="RefSeq" id="WP_128784707.1">
    <property type="nucleotide sequence ID" value="NZ_JAKJSG010000069.1"/>
</dbReference>
<dbReference type="OrthoDB" id="5887304at2"/>
<evidence type="ECO:0000313" key="3">
    <source>
        <dbReference type="Proteomes" id="UP000287563"/>
    </source>
</evidence>
<gene>
    <name evidence="2" type="ORF">EDI28_15250</name>
</gene>
<name>A0A3S4TL87_9GAMM</name>
<sequence length="100" mass="11625">MLAEYRQFVLPRQRGLHAEIIIIPTGELKVNIKEKNNSLKAEFDELYFHSAGKETELVCRDQLGTESVRWHLHLANDDARELAMLIESAEEEFEALMRDL</sequence>
<evidence type="ECO:0000313" key="2">
    <source>
        <dbReference type="EMBL" id="RWX55082.1"/>
    </source>
</evidence>
<feature type="coiled-coil region" evidence="1">
    <location>
        <begin position="72"/>
        <end position="99"/>
    </location>
</feature>
<dbReference type="AlphaFoldDB" id="A0A3S4TL87"/>
<proteinExistence type="predicted"/>
<keyword evidence="1" id="KW-0175">Coiled coil</keyword>
<reference evidence="2 3" key="1">
    <citation type="submission" date="2018-11" db="EMBL/GenBank/DDBJ databases">
        <title>Photobacterium sp. BEI247 sp. nov., a marine bacterium isolated from Yongle Blue Hole in the South China Sea.</title>
        <authorList>
            <person name="Wang X."/>
        </authorList>
    </citation>
    <scope>NUCLEOTIDE SEQUENCE [LARGE SCALE GENOMIC DNA]</scope>
    <source>
        <strain evidence="3">BEI247</strain>
    </source>
</reference>
<dbReference type="Proteomes" id="UP000287563">
    <property type="component" value="Unassembled WGS sequence"/>
</dbReference>
<evidence type="ECO:0000256" key="1">
    <source>
        <dbReference type="SAM" id="Coils"/>
    </source>
</evidence>
<dbReference type="EMBL" id="RJLM01000005">
    <property type="protein sequence ID" value="RWX55082.1"/>
    <property type="molecule type" value="Genomic_DNA"/>
</dbReference>
<organism evidence="2 3">
    <name type="scientific">Photobacterium chitinilyticum</name>
    <dbReference type="NCBI Taxonomy" id="2485123"/>
    <lineage>
        <taxon>Bacteria</taxon>
        <taxon>Pseudomonadati</taxon>
        <taxon>Pseudomonadota</taxon>
        <taxon>Gammaproteobacteria</taxon>
        <taxon>Vibrionales</taxon>
        <taxon>Vibrionaceae</taxon>
        <taxon>Photobacterium</taxon>
    </lineage>
</organism>
<comment type="caution">
    <text evidence="2">The sequence shown here is derived from an EMBL/GenBank/DDBJ whole genome shotgun (WGS) entry which is preliminary data.</text>
</comment>
<keyword evidence="3" id="KW-1185">Reference proteome</keyword>
<protein>
    <submittedName>
        <fullName evidence="2">Uncharacterized protein</fullName>
    </submittedName>
</protein>
<accession>A0A3S4TL87</accession>